<feature type="repeat" description="CSPG" evidence="28">
    <location>
        <begin position="329"/>
        <end position="423"/>
    </location>
</feature>
<dbReference type="GO" id="GO:0030141">
    <property type="term" value="C:secretory granule"/>
    <property type="evidence" value="ECO:0007669"/>
    <property type="project" value="UniProtKB-ARBA"/>
</dbReference>
<evidence type="ECO:0000256" key="15">
    <source>
        <dbReference type="ARBA" id="ARBA00022801"/>
    </source>
</evidence>
<dbReference type="Gene3D" id="2.60.40.2030">
    <property type="match status" value="1"/>
</dbReference>
<dbReference type="GO" id="GO:0065003">
    <property type="term" value="P:protein-containing complex assembly"/>
    <property type="evidence" value="ECO:0007669"/>
    <property type="project" value="InterPro"/>
</dbReference>
<keyword evidence="32" id="KW-1185">Reference proteome</keyword>
<evidence type="ECO:0000256" key="23">
    <source>
        <dbReference type="ARBA" id="ARBA00023180"/>
    </source>
</evidence>
<feature type="repeat" description="CSPG" evidence="28">
    <location>
        <begin position="448"/>
        <end position="535"/>
    </location>
</feature>
<feature type="domain" description="C-type lectin" evidence="30">
    <location>
        <begin position="2241"/>
        <end position="2358"/>
    </location>
</feature>
<keyword evidence="7" id="KW-1003">Cell membrane</keyword>
<organism evidence="31 32">
    <name type="scientific">Electrophorus voltai</name>
    <dbReference type="NCBI Taxonomy" id="2609070"/>
    <lineage>
        <taxon>Eukaryota</taxon>
        <taxon>Metazoa</taxon>
        <taxon>Chordata</taxon>
        <taxon>Craniata</taxon>
        <taxon>Vertebrata</taxon>
        <taxon>Euteleostomi</taxon>
        <taxon>Actinopterygii</taxon>
        <taxon>Neopterygii</taxon>
        <taxon>Teleostei</taxon>
        <taxon>Ostariophysi</taxon>
        <taxon>Gymnotiformes</taxon>
        <taxon>Gymnotoidei</taxon>
        <taxon>Gymnotidae</taxon>
        <taxon>Electrophorus</taxon>
    </lineage>
</organism>
<dbReference type="Pfam" id="PF00059">
    <property type="entry name" value="Lectin_C"/>
    <property type="match status" value="1"/>
</dbReference>
<dbReference type="SMART" id="SM00174">
    <property type="entry name" value="RHO"/>
    <property type="match status" value="1"/>
</dbReference>
<dbReference type="InterPro" id="IPR039005">
    <property type="entry name" value="CSPG_rpt"/>
</dbReference>
<comment type="caution">
    <text evidence="31">The sequence shown here is derived from an EMBL/GenBank/DDBJ whole genome shotgun (WGS) entry which is preliminary data.</text>
</comment>
<dbReference type="SMART" id="SM00176">
    <property type="entry name" value="RAN"/>
    <property type="match status" value="1"/>
</dbReference>
<feature type="repeat" description="CSPG" evidence="28">
    <location>
        <begin position="556"/>
        <end position="650"/>
    </location>
</feature>
<keyword evidence="16" id="KW-0106">Calcium</keyword>
<dbReference type="InterPro" id="IPR016187">
    <property type="entry name" value="CTDL_fold"/>
</dbReference>
<dbReference type="InterPro" id="IPR003644">
    <property type="entry name" value="Calx_beta"/>
</dbReference>
<evidence type="ECO:0000256" key="18">
    <source>
        <dbReference type="ARBA" id="ARBA00022889"/>
    </source>
</evidence>
<keyword evidence="20" id="KW-0007">Acetylation</keyword>
<keyword evidence="15" id="KW-0378">Hydrolase</keyword>
<reference evidence="31" key="1">
    <citation type="submission" date="2023-03" db="EMBL/GenBank/DDBJ databases">
        <title>Electrophorus voltai genome.</title>
        <authorList>
            <person name="Bian C."/>
        </authorList>
    </citation>
    <scope>NUCLEOTIDE SEQUENCE</scope>
    <source>
        <strain evidence="31">CB-2022</strain>
        <tissue evidence="31">Muscle</tissue>
    </source>
</reference>
<evidence type="ECO:0000256" key="16">
    <source>
        <dbReference type="ARBA" id="ARBA00022837"/>
    </source>
</evidence>
<dbReference type="PROSITE" id="PS51419">
    <property type="entry name" value="RAB"/>
    <property type="match status" value="1"/>
</dbReference>
<keyword evidence="25" id="KW-0636">Prenylation</keyword>
<evidence type="ECO:0000256" key="24">
    <source>
        <dbReference type="ARBA" id="ARBA00023288"/>
    </source>
</evidence>
<feature type="repeat" description="CSPG" evidence="28">
    <location>
        <begin position="1421"/>
        <end position="1518"/>
    </location>
</feature>
<feature type="repeat" description="CSPG" evidence="28">
    <location>
        <begin position="1800"/>
        <end position="1900"/>
    </location>
</feature>
<feature type="repeat" description="CSPG" evidence="28">
    <location>
        <begin position="1680"/>
        <end position="1770"/>
    </location>
</feature>
<keyword evidence="10" id="KW-0597">Phosphoprotein</keyword>
<evidence type="ECO:0000256" key="21">
    <source>
        <dbReference type="ARBA" id="ARBA00023134"/>
    </source>
</evidence>
<feature type="region of interest" description="Disordered" evidence="29">
    <location>
        <begin position="2044"/>
        <end position="2117"/>
    </location>
</feature>
<feature type="region of interest" description="Disordered" evidence="29">
    <location>
        <begin position="2639"/>
        <end position="2667"/>
    </location>
</feature>
<dbReference type="InterPro" id="IPR038081">
    <property type="entry name" value="CalX-like_sf"/>
</dbReference>
<keyword evidence="23" id="KW-0325">Glycoprotein</keyword>
<dbReference type="SUPFAM" id="SSF52540">
    <property type="entry name" value="P-loop containing nucleoside triphosphate hydrolases"/>
    <property type="match status" value="1"/>
</dbReference>
<evidence type="ECO:0000256" key="17">
    <source>
        <dbReference type="ARBA" id="ARBA00022842"/>
    </source>
</evidence>
<dbReference type="GO" id="GO:0009653">
    <property type="term" value="P:anatomical structure morphogenesis"/>
    <property type="evidence" value="ECO:0007669"/>
    <property type="project" value="TreeGrafter"/>
</dbReference>
<dbReference type="Proteomes" id="UP001239994">
    <property type="component" value="Unassembled WGS sequence"/>
</dbReference>
<dbReference type="Gene3D" id="3.10.100.10">
    <property type="entry name" value="Mannose-Binding Protein A, subunit A"/>
    <property type="match status" value="1"/>
</dbReference>
<dbReference type="PROSITE" id="PS51421">
    <property type="entry name" value="RAS"/>
    <property type="match status" value="1"/>
</dbReference>
<dbReference type="GO" id="GO:0046872">
    <property type="term" value="F:metal ion binding"/>
    <property type="evidence" value="ECO:0007669"/>
    <property type="project" value="UniProtKB-KW"/>
</dbReference>
<dbReference type="PANTHER" id="PTHR45739">
    <property type="entry name" value="MATRIX PROTEIN, PUTATIVE-RELATED"/>
    <property type="match status" value="1"/>
</dbReference>
<keyword evidence="13" id="KW-0677">Repeat</keyword>
<feature type="region of interest" description="Disordered" evidence="29">
    <location>
        <begin position="229"/>
        <end position="248"/>
    </location>
</feature>
<keyword evidence="11" id="KW-0479">Metal-binding</keyword>
<dbReference type="InterPro" id="IPR001806">
    <property type="entry name" value="Small_GTPase"/>
</dbReference>
<dbReference type="InterPro" id="IPR016186">
    <property type="entry name" value="C-type_lectin-like/link_sf"/>
</dbReference>
<dbReference type="InterPro" id="IPR010591">
    <property type="entry name" value="ATP11"/>
</dbReference>
<dbReference type="InterPro" id="IPR037872">
    <property type="entry name" value="Rab3"/>
</dbReference>
<dbReference type="InterPro" id="IPR001304">
    <property type="entry name" value="C-type_lectin-like"/>
</dbReference>
<sequence>FWQDPVGNERLTPFYGGRSWISSPPRLVFGKATEQSEQMGVVVLTWMLVTLSYLLSLGQTENVLKVNSGLQVFRGQSVSVTTRELQFDTDATSEACKVEVVLNEPVTQRVGKLTPQVFDCHFLPDEVKYVHNGSPLLEEDIVMLRVYRFTDIETFTESFMLKVEVMAPEKSLVEFGSAALVVPEFYGLSNAIDSNVLSFRTRHNVSCVVRLLSSEISVPMLGQVVTEDPALRDQASEPAPGPRKGRQTAISCPGNKACVHNSREVNFLKTSCSEFLTSGLKYQHLSPPSPEIDYVPIRVELRDQNSRALLQAESVWLPVLIHGAMPNQPPRAAFMSTLVLEVDQFILTPVTTATLDATDEESPHTRLAFNVTRPPAEGYITHLDDHTKAVSSFSWPDLNEMRIAYQPPNSSRTRRRNYEFEFQALDSFFAASPPVTVHISIRTAETNSPRVSWNLGLDLLEGQSRPITWENLQIVDNDNIDAVTLIAVDGPLHGRLSVRGGRGFMFKVKDLRDGAVVYHHSDSDTTRDHIVFRITDGRHSIRHKFPIYILPKDDTPPFLINNVAFEVQEGSAMLVEDYMLLATDLDSSDDYIQYRLVSLPRAGDLVRKTSPQDPGVPVESFLQKDLFQGLIYYRHSGDEMFEDLFEFILSDIHEPPNLSHKHTVVVHVFPVKDQLPVEVSGTLRSLSVKETEVVYITQSHLQFRAPEHPDTDLMYTVSQPCFSPLNTGLPDAGRLFYTESAKSMKKDAMVPVLRSFTQHAVTHHKVGYMPPIEDIGPEPLFAQFIFSVSDQQGGVLAGIIFNITVTPVDNQAPEMFTNLLRVEEGQGVFLVEEHLLVRDADSPEEKLRVQVQTQPRHGRLELQGALLLQGDSFLLQDLKALRVRYIHDDSETVRDSIGLQITDGINSAQGELLIQVLPVNDEPPRLGSGLRTGLSCEEGSHVHITAEHLFATDADSDDTRLTYMLARTPGRGVLQRNRVTVDKFSQSDVLHGLMSYLHTGGEIGPHPVSDIITIIVSDGEGGTADGCCQEEALPPPAPLHGTLPVYDLNITILPVNNQPPSITTGPDPNADASMPTPPFIMYQCGKWEQMPVSVGMMALSAARWQHAGQEPKGSKRQREERESVGGWRERERVRSVGDRKVVSGSMVVEEGSSVCLCRGPLAATDPDTEPEQLTFHLETEPQHGFLENTLPSPGFEKSNAGIRLHLSSGFINYVQSLHQGVEPIADHFTIAVSDGVHKSGPVSFYIIIDPTNDEAPSLQLLNFTVVEGGVTGLNPTILDAVDLDAPPDTLSIAVLVPPAHGTLLDGTYGREMSRYKGTGVELQQRSLPVHSFTIQALRQGSRLPEQMLRETEVMEACSACASCAESFPKQHCLTLSSGMEVMYMHDDTDTLQDTFTIQLSDGSHSVQGTAWVHVLPVNDEKPRLLKNAGVELDALDRRVISSVVMEAEDRDTPSNQLYYILSASPRFGFLQLKTTAGWTDLGAGQNFTQADVEMNRLWYKHTTFSEFKGHDRFQFYLSDMDNQTPPQSFFISVRAVPKGTKSAALVFKCATFPGCASLRLTKWLSAGHIALTTQSVTVMEGDRVVLTTDVLLTMDSGSLPDELVYTVTDPPQHGHLHMAQRPGVPLFSFTHMDVAAHRVCYTHDNSHSADRDSFSFDVSNGVTSKGGSLVFMVEHADRIPPTLSINAGLQLVEGTTRTISPEHLKLSDPDTAVESLTYALLQPPRFGRLLLKGLPLTQKSFTQLDVDNMHLSYQHLNSPAKIDRFTFQPSDGTNKGYLAFGQLQEKETVFTIQIEVLDKTPPNLVNKGTPSTVEQLQDYLQVIYITSKELQASDPDSPNQELEFIITRPPHFGYLENAITGRCGYVKGRFTQKDVDQQALRYVIPSDMEVTADSFEFQLSDPAGNTVLPEVMELRWSRVELTASCYRVCENAGTLAVQVMRSGNSRDPAYVGIQAQEGTAKVGKDFTHSSASLIQFDPGVNIKFWNIHLNDDRLEENHENLEVVLKAQKNAVLGQRRRASVEIVDPRDGRCDPDDLVVEGHEKEPPLLHSPSIYQSPPLAPQAPQEEDHTPDPNTGIVRDKPPLRGDVPHRTQLIRFSSGEAQEQPDLNQGRTQKRLMSDTGRTAFSSEVKSNQEKAWRFHGMIPVRPEEEGPVPRVHPELEVMPIWSWAGRPTVLRPVDAPQRDAGFGSPVHQHKVGGSYRCVRVQAMLSVKQSEGCKQTCRRESAKVVSVGCLPGWTHYRRRCYILGPGAAGWTGAQHACSALDSHLTSVRSKAHMKWLWSFARKQPFWIGLSGTPGRWSWTDGTPLTFSRLKKNKALDQEGYSSWSPSRTEALFTEQQGVWRPDMAAALLQMACLYRGLLAVRATGIRPLIPGLVPCHFRAFSFKKDPELEENPYYSKYEEKIKQLRSTKPQEYKARLETRHEVKKEPVGQSRQAEFIRCLDQEMDKQQNPGVGGFTENKTLGSILNLHMVQDKSGVEIGELWMQYFSTKDTISAVIPGSTFEKMVSRAKSCPMFLYALPQKEGYEFFLGQWAGQELHFTSLINVQTLGENAPSQLVLYHYSELQKDKDIVLMTAEMDGKFITVHQAQCLANQVQLFYAAQRHETFQLVETFNHRPTDFKHMSVIAELEQSGIGGATTNAPRPGTAAAARSNTPTYTERHGKRRRLISRRRPETKTDFAITVHVSTLVCLCLQMAKAEHRFGQRDGSDQNFDYMFKLLIIGNSSVGKTSFLFRYADDSFSNSFVSTVGIDFKVKTVYRNDKRVKLQIWDTAGQERYRTITTAYYRGAMGFILMYDITNEESFNAVQDWATQIKTYSWDNAQVILVGNKCDMDDERVVPVEKGKHLADQLGFEYYEASAKENINVRQVFERLVDIICVKMSERVDADPSMVTGAKTTRLNDNPPQLPQNCC</sequence>
<comment type="similarity">
    <text evidence="3">Belongs to the FRAS1 family.</text>
</comment>
<dbReference type="GO" id="GO:0006887">
    <property type="term" value="P:exocytosis"/>
    <property type="evidence" value="ECO:0007669"/>
    <property type="project" value="UniProtKB-KW"/>
</dbReference>
<comment type="function">
    <text evidence="27">The small GTPases Rab are key regulators of intracellular membrane trafficking, from the formation of transport vesicles to their fusion with membranes. Rabs cycle between an inactive GDP-bound form and an active GTP-bound form that is able to recruit to membranes different sets of downstream effectors directly responsible for vesicle formation, movement, tethering and fusion. RAB3D may be involved in the insulin-induced exocytosis of GLUT4-containing vesicles in adipocytes.</text>
</comment>
<evidence type="ECO:0000256" key="9">
    <source>
        <dbReference type="ARBA" id="ARBA00022483"/>
    </source>
</evidence>
<feature type="repeat" description="CSPG" evidence="28">
    <location>
        <begin position="811"/>
        <end position="902"/>
    </location>
</feature>
<evidence type="ECO:0000256" key="2">
    <source>
        <dbReference type="ARBA" id="ARBA00004342"/>
    </source>
</evidence>
<protein>
    <recommendedName>
        <fullName evidence="5">small monomeric GTPase</fullName>
        <ecNumber evidence="5">3.6.5.2</ecNumber>
    </recommendedName>
</protein>
<dbReference type="NCBIfam" id="TIGR00231">
    <property type="entry name" value="small_GTP"/>
    <property type="match status" value="1"/>
</dbReference>
<dbReference type="SMART" id="SM00173">
    <property type="entry name" value="RAS"/>
    <property type="match status" value="1"/>
</dbReference>
<name>A0AAD9E8T5_9TELE</name>
<dbReference type="Pfam" id="PF06644">
    <property type="entry name" value="ATP11"/>
    <property type="match status" value="1"/>
</dbReference>
<evidence type="ECO:0000256" key="10">
    <source>
        <dbReference type="ARBA" id="ARBA00022553"/>
    </source>
</evidence>
<evidence type="ECO:0000256" key="25">
    <source>
        <dbReference type="ARBA" id="ARBA00023289"/>
    </source>
</evidence>
<evidence type="ECO:0000256" key="8">
    <source>
        <dbReference type="ARBA" id="ARBA00022481"/>
    </source>
</evidence>
<evidence type="ECO:0000313" key="31">
    <source>
        <dbReference type="EMBL" id="KAK1806087.1"/>
    </source>
</evidence>
<dbReference type="GO" id="GO:0005525">
    <property type="term" value="F:GTP binding"/>
    <property type="evidence" value="ECO:0007669"/>
    <property type="project" value="UniProtKB-KW"/>
</dbReference>
<dbReference type="PROSITE" id="PS51420">
    <property type="entry name" value="RHO"/>
    <property type="match status" value="1"/>
</dbReference>
<dbReference type="GO" id="GO:0003925">
    <property type="term" value="F:G protein activity"/>
    <property type="evidence" value="ECO:0007669"/>
    <property type="project" value="UniProtKB-EC"/>
</dbReference>
<evidence type="ECO:0000256" key="22">
    <source>
        <dbReference type="ARBA" id="ARBA00023136"/>
    </source>
</evidence>
<feature type="non-terminal residue" evidence="31">
    <location>
        <position position="2913"/>
    </location>
</feature>
<dbReference type="Pfam" id="PF03160">
    <property type="entry name" value="Calx-beta"/>
    <property type="match status" value="1"/>
</dbReference>
<comment type="subcellular location">
    <subcellularLocation>
        <location evidence="2">Cell membrane</location>
        <topology evidence="2">Lipid-anchor</topology>
        <orientation evidence="2">Cytoplasmic side</orientation>
    </subcellularLocation>
</comment>
<evidence type="ECO:0000256" key="1">
    <source>
        <dbReference type="ARBA" id="ARBA00001946"/>
    </source>
</evidence>
<dbReference type="PROSITE" id="PS50041">
    <property type="entry name" value="C_TYPE_LECTIN_2"/>
    <property type="match status" value="1"/>
</dbReference>
<feature type="repeat" description="CSPG" evidence="28">
    <location>
        <begin position="1567"/>
        <end position="1659"/>
    </location>
</feature>
<keyword evidence="17" id="KW-0460">Magnesium</keyword>
<evidence type="ECO:0000256" key="4">
    <source>
        <dbReference type="ARBA" id="ARBA00006270"/>
    </source>
</evidence>
<evidence type="ECO:0000256" key="20">
    <source>
        <dbReference type="ARBA" id="ARBA00022990"/>
    </source>
</evidence>
<keyword evidence="22" id="KW-0472">Membrane</keyword>
<dbReference type="SMART" id="SM00034">
    <property type="entry name" value="CLECT"/>
    <property type="match status" value="1"/>
</dbReference>
<evidence type="ECO:0000256" key="3">
    <source>
        <dbReference type="ARBA" id="ARBA00005529"/>
    </source>
</evidence>
<evidence type="ECO:0000256" key="13">
    <source>
        <dbReference type="ARBA" id="ARBA00022737"/>
    </source>
</evidence>
<dbReference type="GO" id="GO:0007154">
    <property type="term" value="P:cell communication"/>
    <property type="evidence" value="ECO:0007669"/>
    <property type="project" value="InterPro"/>
</dbReference>
<dbReference type="SUPFAM" id="SSF56436">
    <property type="entry name" value="C-type lectin-like"/>
    <property type="match status" value="1"/>
</dbReference>
<dbReference type="Pfam" id="PF19309">
    <property type="entry name" value="Frem_N"/>
    <property type="match status" value="1"/>
</dbReference>
<keyword evidence="19" id="KW-0653">Protein transport</keyword>
<dbReference type="InterPro" id="IPR045658">
    <property type="entry name" value="FRAS1-rel_N"/>
</dbReference>
<comment type="cofactor">
    <cofactor evidence="1">
        <name>Mg(2+)</name>
        <dbReference type="ChEBI" id="CHEBI:18420"/>
    </cofactor>
</comment>
<feature type="compositionally biased region" description="Basic and acidic residues" evidence="29">
    <location>
        <begin position="1112"/>
        <end position="1130"/>
    </location>
</feature>
<dbReference type="Pfam" id="PF16184">
    <property type="entry name" value="Cadherin_3"/>
    <property type="match status" value="10"/>
</dbReference>
<evidence type="ECO:0000259" key="30">
    <source>
        <dbReference type="PROSITE" id="PS50041"/>
    </source>
</evidence>
<evidence type="ECO:0000256" key="11">
    <source>
        <dbReference type="ARBA" id="ARBA00022723"/>
    </source>
</evidence>
<dbReference type="GO" id="GO:0007155">
    <property type="term" value="P:cell adhesion"/>
    <property type="evidence" value="ECO:0007669"/>
    <property type="project" value="UniProtKB-KW"/>
</dbReference>
<feature type="repeat" description="CSPG" evidence="28">
    <location>
        <begin position="1137"/>
        <end position="1233"/>
    </location>
</feature>
<dbReference type="InterPro" id="IPR027417">
    <property type="entry name" value="P-loop_NTPase"/>
</dbReference>
<evidence type="ECO:0000256" key="6">
    <source>
        <dbReference type="ARBA" id="ARBA00022448"/>
    </source>
</evidence>
<evidence type="ECO:0000313" key="32">
    <source>
        <dbReference type="Proteomes" id="UP001239994"/>
    </source>
</evidence>
<comment type="similarity">
    <text evidence="4">Belongs to the small GTPase superfamily. Rab family.</text>
</comment>
<proteinExistence type="inferred from homology"/>
<dbReference type="Gene3D" id="3.40.50.300">
    <property type="entry name" value="P-loop containing nucleotide triphosphate hydrolases"/>
    <property type="match status" value="1"/>
</dbReference>
<dbReference type="SMART" id="SM00237">
    <property type="entry name" value="Calx_beta"/>
    <property type="match status" value="1"/>
</dbReference>
<evidence type="ECO:0000256" key="14">
    <source>
        <dbReference type="ARBA" id="ARBA00022741"/>
    </source>
</evidence>
<evidence type="ECO:0000256" key="27">
    <source>
        <dbReference type="ARBA" id="ARBA00060086"/>
    </source>
</evidence>
<accession>A0AAD9E8T5</accession>
<keyword evidence="18" id="KW-0130">Cell adhesion</keyword>
<dbReference type="PANTHER" id="PTHR45739:SF3">
    <property type="entry name" value="FRAS-RELATED EXTRACELLULAR MATRIX PROTEIN 1B PRECURSOR"/>
    <property type="match status" value="1"/>
</dbReference>
<evidence type="ECO:0000256" key="28">
    <source>
        <dbReference type="PROSITE-ProRule" id="PRU01201"/>
    </source>
</evidence>
<evidence type="ECO:0000256" key="5">
    <source>
        <dbReference type="ARBA" id="ARBA00011984"/>
    </source>
</evidence>
<evidence type="ECO:0000256" key="26">
    <source>
        <dbReference type="ARBA" id="ARBA00047660"/>
    </source>
</evidence>
<dbReference type="EC" id="3.6.5.2" evidence="5"/>
<keyword evidence="6" id="KW-0813">Transport</keyword>
<dbReference type="InterPro" id="IPR051561">
    <property type="entry name" value="FRAS1_ECM"/>
</dbReference>
<evidence type="ECO:0000256" key="12">
    <source>
        <dbReference type="ARBA" id="ARBA00022729"/>
    </source>
</evidence>
<feature type="compositionally biased region" description="Polar residues" evidence="29">
    <location>
        <begin position="2896"/>
        <end position="2905"/>
    </location>
</feature>
<feature type="compositionally biased region" description="Basic and acidic residues" evidence="29">
    <location>
        <begin position="2078"/>
        <end position="2090"/>
    </location>
</feature>
<feature type="compositionally biased region" description="Polar residues" evidence="29">
    <location>
        <begin position="2100"/>
        <end position="2112"/>
    </location>
</feature>
<dbReference type="CDD" id="cd01865">
    <property type="entry name" value="Rab3"/>
    <property type="match status" value="1"/>
</dbReference>
<dbReference type="SMART" id="SM00175">
    <property type="entry name" value="RAB"/>
    <property type="match status" value="1"/>
</dbReference>
<feature type="region of interest" description="Disordered" evidence="29">
    <location>
        <begin position="1105"/>
        <end position="1130"/>
    </location>
</feature>
<dbReference type="GO" id="GO:0017157">
    <property type="term" value="P:regulation of exocytosis"/>
    <property type="evidence" value="ECO:0007669"/>
    <property type="project" value="UniProtKB-ARBA"/>
</dbReference>
<evidence type="ECO:0000256" key="19">
    <source>
        <dbReference type="ARBA" id="ARBA00022927"/>
    </source>
</evidence>
<dbReference type="InterPro" id="IPR005225">
    <property type="entry name" value="Small_GTP-bd"/>
</dbReference>
<comment type="catalytic activity">
    <reaction evidence="26">
        <text>GTP + H2O = GDP + phosphate + H(+)</text>
        <dbReference type="Rhea" id="RHEA:19669"/>
        <dbReference type="ChEBI" id="CHEBI:15377"/>
        <dbReference type="ChEBI" id="CHEBI:15378"/>
        <dbReference type="ChEBI" id="CHEBI:37565"/>
        <dbReference type="ChEBI" id="CHEBI:43474"/>
        <dbReference type="ChEBI" id="CHEBI:58189"/>
        <dbReference type="EC" id="3.6.5.2"/>
    </reaction>
    <physiologicalReaction direction="left-to-right" evidence="26">
        <dbReference type="Rhea" id="RHEA:19670"/>
    </physiologicalReaction>
</comment>
<keyword evidence="9" id="KW-0268">Exocytosis</keyword>
<keyword evidence="21" id="KW-0342">GTP-binding</keyword>
<dbReference type="GO" id="GO:0015031">
    <property type="term" value="P:protein transport"/>
    <property type="evidence" value="ECO:0007669"/>
    <property type="project" value="UniProtKB-KW"/>
</dbReference>
<feature type="repeat" description="CSPG" evidence="28">
    <location>
        <begin position="923"/>
        <end position="1017"/>
    </location>
</feature>
<evidence type="ECO:0000256" key="29">
    <source>
        <dbReference type="SAM" id="MobiDB-lite"/>
    </source>
</evidence>
<keyword evidence="8" id="KW-0488">Methylation</keyword>
<dbReference type="EMBL" id="JAROKS010000002">
    <property type="protein sequence ID" value="KAK1806087.1"/>
    <property type="molecule type" value="Genomic_DNA"/>
</dbReference>
<feature type="region of interest" description="Disordered" evidence="29">
    <location>
        <begin position="2894"/>
        <end position="2913"/>
    </location>
</feature>
<dbReference type="PRINTS" id="PR00449">
    <property type="entry name" value="RASTRNSFRMNG"/>
</dbReference>
<keyword evidence="24" id="KW-0449">Lipoprotein</keyword>
<dbReference type="Pfam" id="PF00071">
    <property type="entry name" value="Ras"/>
    <property type="match status" value="1"/>
</dbReference>
<keyword evidence="12" id="KW-0732">Signal</keyword>
<dbReference type="FunFam" id="3.40.50.300:FF:000448">
    <property type="entry name" value="RAB3D, member RAS oncogene family"/>
    <property type="match status" value="1"/>
</dbReference>
<gene>
    <name evidence="31" type="ORF">P4O66_013122</name>
</gene>
<dbReference type="GO" id="GO:0005886">
    <property type="term" value="C:plasma membrane"/>
    <property type="evidence" value="ECO:0007669"/>
    <property type="project" value="UniProtKB-SubCell"/>
</dbReference>
<dbReference type="PROSITE" id="PS51854">
    <property type="entry name" value="CSPG"/>
    <property type="match status" value="10"/>
</dbReference>
<dbReference type="SUPFAM" id="SSF141072">
    <property type="entry name" value="CalX-like"/>
    <property type="match status" value="1"/>
</dbReference>
<keyword evidence="14" id="KW-0547">Nucleotide-binding</keyword>
<evidence type="ECO:0000256" key="7">
    <source>
        <dbReference type="ARBA" id="ARBA00022475"/>
    </source>
</evidence>
<dbReference type="GO" id="GO:0005739">
    <property type="term" value="C:mitochondrion"/>
    <property type="evidence" value="ECO:0007669"/>
    <property type="project" value="InterPro"/>
</dbReference>